<comment type="caution">
    <text evidence="7">The sequence shown here is derived from an EMBL/GenBank/DDBJ whole genome shotgun (WGS) entry which is preliminary data.</text>
</comment>
<gene>
    <name evidence="5 7" type="primary">msrP</name>
    <name evidence="7" type="ORF">KZZ10_12310</name>
</gene>
<proteinExistence type="inferred from homology"/>
<keyword evidence="3 5" id="KW-0732">Signal</keyword>
<comment type="function">
    <text evidence="5">Part of the MsrPQ system that repairs oxidized periplasmic proteins containing methionine sulfoxide residues (Met-O), using respiratory chain electrons. Thus protects these proteins from oxidative-stress damage caused by reactive species of oxygen and chlorine generated by the host defense mechanisms. MsrPQ is essential for the maintenance of envelope integrity under bleach stress, rescuing a wide series of structurally unrelated periplasmic proteins from methionine oxidation. The catalytic subunit MsrP is non-stereospecific, being able to reduce both (R-) and (S-) diastereoisomers of methionine sulfoxide.</text>
</comment>
<evidence type="ECO:0000256" key="3">
    <source>
        <dbReference type="ARBA" id="ARBA00022729"/>
    </source>
</evidence>
<dbReference type="PANTHER" id="PTHR43032:SF3">
    <property type="entry name" value="PROTEIN-METHIONINE-SULFOXIDE REDUCTASE CATALYTIC SUBUNIT MSRP"/>
    <property type="match status" value="1"/>
</dbReference>
<comment type="catalytic activity">
    <reaction evidence="5">
        <text>L-methionyl-[protein] + a quinone + H2O = L-methionyl-(R)-S-oxide-[protein] + a quinol</text>
        <dbReference type="Rhea" id="RHEA:51296"/>
        <dbReference type="Rhea" id="RHEA-COMP:12313"/>
        <dbReference type="Rhea" id="RHEA-COMP:12314"/>
        <dbReference type="ChEBI" id="CHEBI:15377"/>
        <dbReference type="ChEBI" id="CHEBI:16044"/>
        <dbReference type="ChEBI" id="CHEBI:24646"/>
        <dbReference type="ChEBI" id="CHEBI:45764"/>
        <dbReference type="ChEBI" id="CHEBI:132124"/>
    </reaction>
</comment>
<dbReference type="InterPro" id="IPR022867">
    <property type="entry name" value="MsrP"/>
</dbReference>
<feature type="binding site" evidence="5">
    <location>
        <position position="219"/>
    </location>
    <ligand>
        <name>Mo-molybdopterin</name>
        <dbReference type="ChEBI" id="CHEBI:71302"/>
    </ligand>
</feature>
<dbReference type="RefSeq" id="WP_259661829.1">
    <property type="nucleotide sequence ID" value="NZ_JAHXRI010000010.1"/>
</dbReference>
<comment type="similarity">
    <text evidence="5">Belongs to the MsrP family.</text>
</comment>
<keyword evidence="8" id="KW-1185">Reference proteome</keyword>
<feature type="binding site" evidence="5">
    <location>
        <position position="224"/>
    </location>
    <ligand>
        <name>Mo-molybdopterin</name>
        <dbReference type="ChEBI" id="CHEBI:71302"/>
    </ligand>
</feature>
<protein>
    <recommendedName>
        <fullName evidence="5">Protein-methionine-sulfoxide reductase catalytic subunit MsrP</fullName>
        <ecNumber evidence="5">1.8.5.-</ecNumber>
    </recommendedName>
</protein>
<dbReference type="NCBIfam" id="NF003767">
    <property type="entry name" value="PRK05363.1"/>
    <property type="match status" value="1"/>
</dbReference>
<dbReference type="PANTHER" id="PTHR43032">
    <property type="entry name" value="PROTEIN-METHIONINE-SULFOXIDE REDUCTASE"/>
    <property type="match status" value="1"/>
</dbReference>
<evidence type="ECO:0000259" key="6">
    <source>
        <dbReference type="Pfam" id="PF00174"/>
    </source>
</evidence>
<dbReference type="InterPro" id="IPR000572">
    <property type="entry name" value="OxRdtase_Mopterin-bd_dom"/>
</dbReference>
<dbReference type="Gene3D" id="3.90.420.10">
    <property type="entry name" value="Oxidoreductase, molybdopterin-binding domain"/>
    <property type="match status" value="1"/>
</dbReference>
<dbReference type="GO" id="GO:0043546">
    <property type="term" value="F:molybdopterin cofactor binding"/>
    <property type="evidence" value="ECO:0007669"/>
    <property type="project" value="UniProtKB-UniRule"/>
</dbReference>
<dbReference type="SUPFAM" id="SSF56524">
    <property type="entry name" value="Oxidoreductase molybdopterin-binding domain"/>
    <property type="match status" value="1"/>
</dbReference>
<comment type="catalytic activity">
    <reaction evidence="5">
        <text>L-methionyl-[protein] + a quinone + H2O = L-methionyl-(S)-S-oxide-[protein] + a quinol</text>
        <dbReference type="Rhea" id="RHEA:51292"/>
        <dbReference type="Rhea" id="RHEA-COMP:12313"/>
        <dbReference type="Rhea" id="RHEA-COMP:12315"/>
        <dbReference type="ChEBI" id="CHEBI:15377"/>
        <dbReference type="ChEBI" id="CHEBI:16044"/>
        <dbReference type="ChEBI" id="CHEBI:24646"/>
        <dbReference type="ChEBI" id="CHEBI:44120"/>
        <dbReference type="ChEBI" id="CHEBI:132124"/>
    </reaction>
</comment>
<dbReference type="InterPro" id="IPR006311">
    <property type="entry name" value="TAT_signal"/>
</dbReference>
<dbReference type="GO" id="GO:0046872">
    <property type="term" value="F:metal ion binding"/>
    <property type="evidence" value="ECO:0007669"/>
    <property type="project" value="UniProtKB-KW"/>
</dbReference>
<feature type="binding site" evidence="5">
    <location>
        <position position="171"/>
    </location>
    <ligand>
        <name>Mo-molybdopterin</name>
        <dbReference type="ChEBI" id="CHEBI:71302"/>
    </ligand>
</feature>
<dbReference type="GO" id="GO:0016672">
    <property type="term" value="F:oxidoreductase activity, acting on a sulfur group of donors, quinone or similar compound as acceptor"/>
    <property type="evidence" value="ECO:0007669"/>
    <property type="project" value="UniProtKB-UniRule"/>
</dbReference>
<dbReference type="AlphaFoldDB" id="A0A953N9R0"/>
<dbReference type="EMBL" id="JAHXRI010000010">
    <property type="protein sequence ID" value="MBZ1351431.1"/>
    <property type="molecule type" value="Genomic_DNA"/>
</dbReference>
<organism evidence="7 8">
    <name type="scientific">Zwartia hollandica</name>
    <dbReference type="NCBI Taxonomy" id="324606"/>
    <lineage>
        <taxon>Bacteria</taxon>
        <taxon>Pseudomonadati</taxon>
        <taxon>Pseudomonadota</taxon>
        <taxon>Betaproteobacteria</taxon>
        <taxon>Burkholderiales</taxon>
        <taxon>Alcaligenaceae</taxon>
        <taxon>Zwartia</taxon>
    </lineage>
</organism>
<dbReference type="EC" id="1.8.5.-" evidence="5"/>
<evidence type="ECO:0000256" key="5">
    <source>
        <dbReference type="HAMAP-Rule" id="MF_01206"/>
    </source>
</evidence>
<keyword evidence="4 5" id="KW-0560">Oxidoreductase</keyword>
<evidence type="ECO:0000256" key="4">
    <source>
        <dbReference type="ARBA" id="ARBA00023002"/>
    </source>
</evidence>
<comment type="caution">
    <text evidence="5">Lacks conserved residue(s) required for the propagation of feature annotation.</text>
</comment>
<evidence type="ECO:0000313" key="8">
    <source>
        <dbReference type="Proteomes" id="UP000739565"/>
    </source>
</evidence>
<feature type="binding site" evidence="5">
    <location>
        <position position="78"/>
    </location>
    <ligand>
        <name>Mo-molybdopterin</name>
        <dbReference type="ChEBI" id="CHEBI:71302"/>
    </ligand>
</feature>
<feature type="domain" description="Oxidoreductase molybdopterin-binding" evidence="6">
    <location>
        <begin position="98"/>
        <end position="253"/>
    </location>
</feature>
<comment type="cofactor">
    <cofactor evidence="5">
        <name>Mo-molybdopterin</name>
        <dbReference type="ChEBI" id="CHEBI:71302"/>
    </cofactor>
    <text evidence="5">Binds 1 Mo-molybdopterin (Mo-MPT) cofactor per subunit.</text>
</comment>
<keyword evidence="2 5" id="KW-0479">Metal-binding</keyword>
<feature type="binding site" evidence="5">
    <location>
        <begin position="235"/>
        <end position="237"/>
    </location>
    <ligand>
        <name>Mo-molybdopterin</name>
        <dbReference type="ChEBI" id="CHEBI:71302"/>
    </ligand>
</feature>
<evidence type="ECO:0000256" key="1">
    <source>
        <dbReference type="ARBA" id="ARBA00022505"/>
    </source>
</evidence>
<accession>A0A953N9R0</accession>
<dbReference type="PROSITE" id="PS51318">
    <property type="entry name" value="TAT"/>
    <property type="match status" value="1"/>
</dbReference>
<name>A0A953N9R0_9BURK</name>
<evidence type="ECO:0000313" key="7">
    <source>
        <dbReference type="EMBL" id="MBZ1351431.1"/>
    </source>
</evidence>
<reference evidence="7" key="1">
    <citation type="submission" date="2021-07" db="EMBL/GenBank/DDBJ databases">
        <title>New genus and species of the family Alcaligenaceae.</title>
        <authorList>
            <person name="Hahn M.W."/>
        </authorList>
    </citation>
    <scope>NUCLEOTIDE SEQUENCE</scope>
    <source>
        <strain evidence="7">LF4-65</strain>
    </source>
</reference>
<dbReference type="Proteomes" id="UP000739565">
    <property type="component" value="Unassembled WGS sequence"/>
</dbReference>
<dbReference type="GO" id="GO:0030091">
    <property type="term" value="P:protein repair"/>
    <property type="evidence" value="ECO:0007669"/>
    <property type="project" value="UniProtKB-UniRule"/>
</dbReference>
<dbReference type="HAMAP" id="MF_01206">
    <property type="entry name" value="MsrP"/>
    <property type="match status" value="1"/>
</dbReference>
<sequence length="319" mass="36392">MPSYRFPRIRSTEITPEEVWQTRRHWMKAAGATFATGALGGWSALASAAALAKLDAQRSSKYVLMEQVTPEKDATTYNNFFEFGTDKADPVKYAHTLQTTPWKLRVEGECAAPKTFDIDDLRKLAPLEERLYRMRCVEGWSMAIPWIGYSMSELIKQVQPTGNAKFVEFITDVQPKNMPGVRTRSIEWPYRDGLRMDEAMHPLTLLTLGMYGKVLPNQNGAPVRMVVPWKYGFKSVKSIVTIRLLDKQPMGSWERSQPSEYGFYSNVNPEVSHPRWSQATERRIGEDGVFSPKRKTLMLNGYANEVGSLYTGLDLRQNY</sequence>
<feature type="binding site" evidence="5">
    <location>
        <position position="136"/>
    </location>
    <ligand>
        <name>Mo-molybdopterin</name>
        <dbReference type="ChEBI" id="CHEBI:71302"/>
    </ligand>
    <ligandPart>
        <name>Mo</name>
        <dbReference type="ChEBI" id="CHEBI:28685"/>
    </ligandPart>
</feature>
<keyword evidence="1 5" id="KW-0500">Molybdenum</keyword>
<comment type="subunit">
    <text evidence="5">Heterodimer of a catalytic subunit (MsrP) and a heme-binding subunit (MsrQ).</text>
</comment>
<dbReference type="Pfam" id="PF00174">
    <property type="entry name" value="Oxidored_molyb"/>
    <property type="match status" value="1"/>
</dbReference>
<dbReference type="InterPro" id="IPR036374">
    <property type="entry name" value="OxRdtase_Mopterin-bd_sf"/>
</dbReference>
<comment type="PTM">
    <text evidence="5">Predicted to be exported by the Tat system. The position of the signal peptide cleavage has not been experimentally proven.</text>
</comment>
<evidence type="ECO:0000256" key="2">
    <source>
        <dbReference type="ARBA" id="ARBA00022723"/>
    </source>
</evidence>